<protein>
    <submittedName>
        <fullName evidence="2">Uncharacterized protein</fullName>
    </submittedName>
</protein>
<comment type="caution">
    <text evidence="2">The sequence shown here is derived from an EMBL/GenBank/DDBJ whole genome shotgun (WGS) entry which is preliminary data.</text>
</comment>
<evidence type="ECO:0000313" key="2">
    <source>
        <dbReference type="EMBL" id="MPN14451.1"/>
    </source>
</evidence>
<sequence>MRRAEAGKRRDKICPARVRHGFRQNIDLPCAGNQPEIVPEPFDGTARVEDAALQRILHTLADAPGDGGEQPVLTLDGSCSRVHH</sequence>
<organism evidence="2">
    <name type="scientific">bioreactor metagenome</name>
    <dbReference type="NCBI Taxonomy" id="1076179"/>
    <lineage>
        <taxon>unclassified sequences</taxon>
        <taxon>metagenomes</taxon>
        <taxon>ecological metagenomes</taxon>
    </lineage>
</organism>
<evidence type="ECO:0000256" key="1">
    <source>
        <dbReference type="SAM" id="MobiDB-lite"/>
    </source>
</evidence>
<reference evidence="2" key="1">
    <citation type="submission" date="2019-08" db="EMBL/GenBank/DDBJ databases">
        <authorList>
            <person name="Kucharzyk K."/>
            <person name="Murdoch R.W."/>
            <person name="Higgins S."/>
            <person name="Loffler F."/>
        </authorList>
    </citation>
    <scope>NUCLEOTIDE SEQUENCE</scope>
</reference>
<feature type="region of interest" description="Disordered" evidence="1">
    <location>
        <begin position="62"/>
        <end position="84"/>
    </location>
</feature>
<dbReference type="AlphaFoldDB" id="A0A645FJ85"/>
<proteinExistence type="predicted"/>
<dbReference type="EMBL" id="VSSQ01061080">
    <property type="protein sequence ID" value="MPN14451.1"/>
    <property type="molecule type" value="Genomic_DNA"/>
</dbReference>
<name>A0A645FJ85_9ZZZZ</name>
<gene>
    <name evidence="2" type="ORF">SDC9_161778</name>
</gene>
<accession>A0A645FJ85</accession>